<comment type="caution">
    <text evidence="3">The sequence shown here is derived from an EMBL/GenBank/DDBJ whole genome shotgun (WGS) entry which is preliminary data.</text>
</comment>
<dbReference type="Gene3D" id="3.90.1580.10">
    <property type="entry name" value="paralog of FGE (formylglycine-generating enzyme)"/>
    <property type="match status" value="1"/>
</dbReference>
<dbReference type="AlphaFoldDB" id="A0A917J6P1"/>
<name>A0A917J6P1_9SPHI</name>
<evidence type="ECO:0000313" key="4">
    <source>
        <dbReference type="Proteomes" id="UP000662074"/>
    </source>
</evidence>
<evidence type="ECO:0000313" key="3">
    <source>
        <dbReference type="EMBL" id="GGI49659.1"/>
    </source>
</evidence>
<evidence type="ECO:0000259" key="2">
    <source>
        <dbReference type="Pfam" id="PF03781"/>
    </source>
</evidence>
<reference evidence="3" key="1">
    <citation type="journal article" date="2014" name="Int. J. Syst. Evol. Microbiol.">
        <title>Complete genome sequence of Corynebacterium casei LMG S-19264T (=DSM 44701T), isolated from a smear-ripened cheese.</title>
        <authorList>
            <consortium name="US DOE Joint Genome Institute (JGI-PGF)"/>
            <person name="Walter F."/>
            <person name="Albersmeier A."/>
            <person name="Kalinowski J."/>
            <person name="Ruckert C."/>
        </authorList>
    </citation>
    <scope>NUCLEOTIDE SEQUENCE</scope>
    <source>
        <strain evidence="3">CCM 8711</strain>
    </source>
</reference>
<dbReference type="InterPro" id="IPR042095">
    <property type="entry name" value="SUMF_sf"/>
</dbReference>
<proteinExistence type="predicted"/>
<sequence>MRSQKTGVVYNNKYNGGYTRFRQTHPAPGPGLIAIEGGTFVLGGSAEQDVTYDYNNTRRRVTIGSFYMDETEVSNQDWLDYLHYISITYTGDRELYYNAVPDTLVWRRPLSYNEPYVDNYLRHPAFQDYPVVGVTWEQVQEYCTFRTNQINENILRETGRLASWKDVAATGKGSDQPYDTDIYLNNQYNGKDGKNAMKNLSPNAKPGANGKATRSVRMEDGILKPAYRLPTEAEWEYAALGLAGNTEFENIEDGKIYPWNGMGVRSPKRRTRGMIMANFKRGEGDNMGVGGSLNDKADITAPVRSYEPNDFGLYNMAGNVNEWTNDTYRQMTFEDVEDFNPFRGNEYTNKRLADPEKGIYAKDKYGRTIKDPAKSNKKLPWNEFIAQQQGGQSSAVVAPPAAAGTTTAAIAGKPFKADQRGFADSVDNSLYGVTTLVNDHSKVYKGGSWNDRAMWLNPATRRYMDQGEASAEVGFRCAMSMVGAPEINPNGKSHFSVKKPKNYSPKK</sequence>
<dbReference type="EMBL" id="BMDO01000001">
    <property type="protein sequence ID" value="GGI49659.1"/>
    <property type="molecule type" value="Genomic_DNA"/>
</dbReference>
<feature type="compositionally biased region" description="Basic residues" evidence="1">
    <location>
        <begin position="495"/>
        <end position="507"/>
    </location>
</feature>
<evidence type="ECO:0000256" key="1">
    <source>
        <dbReference type="SAM" id="MobiDB-lite"/>
    </source>
</evidence>
<dbReference type="PANTHER" id="PTHR23150">
    <property type="entry name" value="SULFATASE MODIFYING FACTOR 1, 2"/>
    <property type="match status" value="1"/>
</dbReference>
<dbReference type="Pfam" id="PF03781">
    <property type="entry name" value="FGE-sulfatase"/>
    <property type="match status" value="1"/>
</dbReference>
<dbReference type="PANTHER" id="PTHR23150:SF19">
    <property type="entry name" value="FORMYLGLYCINE-GENERATING ENZYME"/>
    <property type="match status" value="1"/>
</dbReference>
<reference evidence="3" key="2">
    <citation type="submission" date="2020-09" db="EMBL/GenBank/DDBJ databases">
        <authorList>
            <person name="Sun Q."/>
            <person name="Sedlacek I."/>
        </authorList>
    </citation>
    <scope>NUCLEOTIDE SEQUENCE</scope>
    <source>
        <strain evidence="3">CCM 8711</strain>
    </source>
</reference>
<keyword evidence="3" id="KW-0449">Lipoprotein</keyword>
<dbReference type="InterPro" id="IPR016187">
    <property type="entry name" value="CTDL_fold"/>
</dbReference>
<dbReference type="InterPro" id="IPR051043">
    <property type="entry name" value="Sulfatase_Mod_Factor_Kinase"/>
</dbReference>
<organism evidence="3 4">
    <name type="scientific">Mucilaginibacter galii</name>
    <dbReference type="NCBI Taxonomy" id="2005073"/>
    <lineage>
        <taxon>Bacteria</taxon>
        <taxon>Pseudomonadati</taxon>
        <taxon>Bacteroidota</taxon>
        <taxon>Sphingobacteriia</taxon>
        <taxon>Sphingobacteriales</taxon>
        <taxon>Sphingobacteriaceae</taxon>
        <taxon>Mucilaginibacter</taxon>
    </lineage>
</organism>
<gene>
    <name evidence="3" type="primary">gldJ</name>
    <name evidence="3" type="ORF">GCM10011425_08710</name>
</gene>
<accession>A0A917J6P1</accession>
<protein>
    <submittedName>
        <fullName evidence="3">Gliding motility lipoprotein GldJ</fullName>
    </submittedName>
</protein>
<keyword evidence="4" id="KW-1185">Reference proteome</keyword>
<dbReference type="SUPFAM" id="SSF56436">
    <property type="entry name" value="C-type lectin-like"/>
    <property type="match status" value="1"/>
</dbReference>
<dbReference type="Proteomes" id="UP000662074">
    <property type="component" value="Unassembled WGS sequence"/>
</dbReference>
<feature type="domain" description="Sulfatase-modifying factor enzyme-like" evidence="2">
    <location>
        <begin position="30"/>
        <end position="338"/>
    </location>
</feature>
<dbReference type="GO" id="GO:0120147">
    <property type="term" value="F:formylglycine-generating oxidase activity"/>
    <property type="evidence" value="ECO:0007669"/>
    <property type="project" value="TreeGrafter"/>
</dbReference>
<feature type="region of interest" description="Disordered" evidence="1">
    <location>
        <begin position="487"/>
        <end position="507"/>
    </location>
</feature>
<dbReference type="InterPro" id="IPR005532">
    <property type="entry name" value="SUMF_dom"/>
</dbReference>